<evidence type="ECO:0000313" key="3">
    <source>
        <dbReference type="Proteomes" id="UP000748531"/>
    </source>
</evidence>
<comment type="caution">
    <text evidence="2">The sequence shown here is derived from an EMBL/GenBank/DDBJ whole genome shotgun (WGS) entry which is preliminary data.</text>
</comment>
<sequence>MFSTRSRETSKERTKTKAKSKETHQDSFCGSFGRRRATEHTPLTSRRPTETVRPRGRCATLTNTALADSINASIRLRREITQKKYNPLNPELDLPVGGNRGSPSPSIRSTTRRRPIHPLIGNARNRSPGPASPDSDNNADPPTSTNDPVE</sequence>
<dbReference type="EMBL" id="LUCH01004845">
    <property type="protein sequence ID" value="KAF5398597.1"/>
    <property type="molecule type" value="Genomic_DNA"/>
</dbReference>
<protein>
    <submittedName>
        <fullName evidence="2">Uncharacterized protein</fullName>
    </submittedName>
</protein>
<evidence type="ECO:0000313" key="2">
    <source>
        <dbReference type="EMBL" id="KAF5398597.1"/>
    </source>
</evidence>
<proteinExistence type="predicted"/>
<dbReference type="AlphaFoldDB" id="A0A8J4SMI7"/>
<gene>
    <name evidence="2" type="ORF">PHET_07857</name>
</gene>
<evidence type="ECO:0000256" key="1">
    <source>
        <dbReference type="SAM" id="MobiDB-lite"/>
    </source>
</evidence>
<name>A0A8J4SMI7_9TREM</name>
<feature type="region of interest" description="Disordered" evidence="1">
    <location>
        <begin position="81"/>
        <end position="150"/>
    </location>
</feature>
<reference evidence="2" key="1">
    <citation type="submission" date="2019-05" db="EMBL/GenBank/DDBJ databases">
        <title>Annotation for the trematode Paragonimus heterotremus.</title>
        <authorList>
            <person name="Choi Y.-J."/>
        </authorList>
    </citation>
    <scope>NUCLEOTIDE SEQUENCE</scope>
    <source>
        <strain evidence="2">LC</strain>
    </source>
</reference>
<feature type="region of interest" description="Disordered" evidence="1">
    <location>
        <begin position="1"/>
        <end position="57"/>
    </location>
</feature>
<dbReference type="OrthoDB" id="6256944at2759"/>
<organism evidence="2 3">
    <name type="scientific">Paragonimus heterotremus</name>
    <dbReference type="NCBI Taxonomy" id="100268"/>
    <lineage>
        <taxon>Eukaryota</taxon>
        <taxon>Metazoa</taxon>
        <taxon>Spiralia</taxon>
        <taxon>Lophotrochozoa</taxon>
        <taxon>Platyhelminthes</taxon>
        <taxon>Trematoda</taxon>
        <taxon>Digenea</taxon>
        <taxon>Plagiorchiida</taxon>
        <taxon>Troglotremata</taxon>
        <taxon>Troglotrematidae</taxon>
        <taxon>Paragonimus</taxon>
    </lineage>
</organism>
<feature type="compositionally biased region" description="Polar residues" evidence="1">
    <location>
        <begin position="134"/>
        <end position="150"/>
    </location>
</feature>
<dbReference type="Proteomes" id="UP000748531">
    <property type="component" value="Unassembled WGS sequence"/>
</dbReference>
<feature type="compositionally biased region" description="Basic and acidic residues" evidence="1">
    <location>
        <begin position="1"/>
        <end position="25"/>
    </location>
</feature>
<keyword evidence="3" id="KW-1185">Reference proteome</keyword>
<accession>A0A8J4SMI7</accession>